<dbReference type="GeneID" id="19686922"/>
<name>A0A060AGH1_9CAUD</name>
<evidence type="ECO:0000313" key="1">
    <source>
        <dbReference type="EMBL" id="AIA64701.1"/>
    </source>
</evidence>
<keyword evidence="2" id="KW-1185">Reference proteome</keyword>
<gene>
    <name evidence="1" type="ORF">CR8_171</name>
</gene>
<evidence type="ECO:0000313" key="2">
    <source>
        <dbReference type="Proteomes" id="UP000026984"/>
    </source>
</evidence>
<organism evidence="1 2">
    <name type="scientific">Cronobacter phage CR8</name>
    <dbReference type="NCBI Taxonomy" id="1327934"/>
    <lineage>
        <taxon>Viruses</taxon>
        <taxon>Duplodnaviria</taxon>
        <taxon>Heunggongvirae</taxon>
        <taxon>Uroviricota</taxon>
        <taxon>Caudoviricetes</taxon>
        <taxon>Vequintavirinae</taxon>
        <taxon>Certrevirus</taxon>
        <taxon>Certrevirus CR8</taxon>
    </lineage>
</organism>
<accession>A0A060AGH1</accession>
<dbReference type="KEGG" id="vg:19686922"/>
<protein>
    <submittedName>
        <fullName evidence="1">Uncharacterized protein</fullName>
    </submittedName>
</protein>
<proteinExistence type="predicted"/>
<sequence length="61" mass="6806">MEGFFVIYSANEAATQGRGFWSENRQSWVDLDDATVWEGEPHFVPPSLGNDAAIVPFPEGY</sequence>
<reference evidence="1 2" key="1">
    <citation type="submission" date="2013-04" db="EMBL/GenBank/DDBJ databases">
        <title>Complete Genome Sequence of Cronobacter sakazakii Bacteriophage CR8.</title>
        <authorList>
            <person name="Kim Y."/>
            <person name="Shin H."/>
            <person name="Ryu S."/>
        </authorList>
    </citation>
    <scope>NUCLEOTIDE SEQUENCE [LARGE SCALE GENOMIC DNA]</scope>
</reference>
<dbReference type="Proteomes" id="UP000026984">
    <property type="component" value="Segment"/>
</dbReference>
<dbReference type="RefSeq" id="YP_009042408.1">
    <property type="nucleotide sequence ID" value="NC_024354.1"/>
</dbReference>
<dbReference type="EMBL" id="KC954774">
    <property type="protein sequence ID" value="AIA64701.1"/>
    <property type="molecule type" value="Genomic_DNA"/>
</dbReference>